<dbReference type="RefSeq" id="WP_130607811.1">
    <property type="nucleotide sequence ID" value="NZ_AP019368.1"/>
</dbReference>
<dbReference type="NCBIfam" id="TIGR00573">
    <property type="entry name" value="dnaq"/>
    <property type="match status" value="1"/>
</dbReference>
<dbReference type="FunFam" id="3.30.420.10:FF:000045">
    <property type="entry name" value="3'-5' exonuclease DinG"/>
    <property type="match status" value="1"/>
</dbReference>
<accession>A0A4P2VM53</accession>
<dbReference type="Gene3D" id="3.30.420.10">
    <property type="entry name" value="Ribonuclease H-like superfamily/Ribonuclease H"/>
    <property type="match status" value="1"/>
</dbReference>
<name>A0A4P2VM53_FLUSA</name>
<organism evidence="4 5">
    <name type="scientific">Fluviispira sanaruensis</name>
    <dbReference type="NCBI Taxonomy" id="2493639"/>
    <lineage>
        <taxon>Bacteria</taxon>
        <taxon>Pseudomonadati</taxon>
        <taxon>Bdellovibrionota</taxon>
        <taxon>Oligoflexia</taxon>
        <taxon>Silvanigrellales</taxon>
        <taxon>Silvanigrellaceae</taxon>
        <taxon>Fluviispira</taxon>
    </lineage>
</organism>
<dbReference type="SMART" id="SM00479">
    <property type="entry name" value="EXOIII"/>
    <property type="match status" value="1"/>
</dbReference>
<dbReference type="GO" id="GO:0003677">
    <property type="term" value="F:DNA binding"/>
    <property type="evidence" value="ECO:0007669"/>
    <property type="project" value="InterPro"/>
</dbReference>
<dbReference type="GO" id="GO:0003887">
    <property type="term" value="F:DNA-directed DNA polymerase activity"/>
    <property type="evidence" value="ECO:0007669"/>
    <property type="project" value="InterPro"/>
</dbReference>
<dbReference type="OrthoDB" id="9803913at2"/>
<dbReference type="SUPFAM" id="SSF53098">
    <property type="entry name" value="Ribonuclease H-like"/>
    <property type="match status" value="1"/>
</dbReference>
<evidence type="ECO:0000259" key="3">
    <source>
        <dbReference type="SMART" id="SM00479"/>
    </source>
</evidence>
<dbReference type="InterPro" id="IPR036397">
    <property type="entry name" value="RNaseH_sf"/>
</dbReference>
<dbReference type="GO" id="GO:0045004">
    <property type="term" value="P:DNA replication proofreading"/>
    <property type="evidence" value="ECO:0007669"/>
    <property type="project" value="TreeGrafter"/>
</dbReference>
<keyword evidence="5" id="KW-1185">Reference proteome</keyword>
<dbReference type="KEGG" id="sbf:JCM31447_13630"/>
<evidence type="ECO:0000256" key="1">
    <source>
        <dbReference type="ARBA" id="ARBA00025483"/>
    </source>
</evidence>
<evidence type="ECO:0000313" key="5">
    <source>
        <dbReference type="Proteomes" id="UP000291236"/>
    </source>
</evidence>
<dbReference type="Proteomes" id="UP000291236">
    <property type="component" value="Chromosome"/>
</dbReference>
<evidence type="ECO:0000256" key="2">
    <source>
        <dbReference type="ARBA" id="ARBA00026073"/>
    </source>
</evidence>
<dbReference type="GO" id="GO:0005829">
    <property type="term" value="C:cytosol"/>
    <property type="evidence" value="ECO:0007669"/>
    <property type="project" value="TreeGrafter"/>
</dbReference>
<dbReference type="PANTHER" id="PTHR30231:SF41">
    <property type="entry name" value="DNA POLYMERASE III SUBUNIT EPSILON"/>
    <property type="match status" value="1"/>
</dbReference>
<gene>
    <name evidence="4" type="ORF">JCM31447_13630</name>
</gene>
<dbReference type="CDD" id="cd06127">
    <property type="entry name" value="DEDDh"/>
    <property type="match status" value="1"/>
</dbReference>
<comment type="function">
    <text evidence="1">DNA polymerase III is a complex, multichain enzyme responsible for most of the replicative synthesis in bacteria. The epsilon subunit contain the editing function and is a proofreading 3'-5' exonuclease.</text>
</comment>
<evidence type="ECO:0000313" key="4">
    <source>
        <dbReference type="EMBL" id="BBH52920.1"/>
    </source>
</evidence>
<comment type="subunit">
    <text evidence="2">DNA polymerase III contains a core (composed of alpha, epsilon and theta chains) that associates with a tau subunit. This core dimerizes to form the POLIII' complex. PolIII' associates with the gamma complex (composed of gamma, delta, delta', psi and chi chains) and with the beta chain to form the complete DNA polymerase III complex.</text>
</comment>
<dbReference type="Pfam" id="PF00929">
    <property type="entry name" value="RNase_T"/>
    <property type="match status" value="1"/>
</dbReference>
<proteinExistence type="predicted"/>
<reference evidence="4 5" key="1">
    <citation type="submission" date="2018-12" db="EMBL/GenBank/DDBJ databases">
        <title>Rubrispira sanarue gen. nov., sp., nov., a member of the order Silvanigrellales, isolated from a brackish lake in Hamamatsu Japan.</title>
        <authorList>
            <person name="Maejima Y."/>
            <person name="Iino T."/>
            <person name="Muraguchi Y."/>
            <person name="Fukuda K."/>
            <person name="Nojiri H."/>
            <person name="Ohkuma M."/>
            <person name="Moriuchi R."/>
            <person name="Dohra H."/>
            <person name="Kimbara K."/>
            <person name="Shintani M."/>
        </authorList>
    </citation>
    <scope>NUCLEOTIDE SEQUENCE [LARGE SCALE GENOMIC DNA]</scope>
    <source>
        <strain evidence="4 5">RF1110005</strain>
    </source>
</reference>
<sequence length="226" mass="25546">MSSPFHNSLFHFLLSRKENLISSHVAIMGGVSGSRFAFEDKLFDLPLVIFDFETTGLDTRTAKIIEIGAIKYLGRKEVARFSELIDPKENVSEEITRITGIDNSMLVGKPSIQEILPKFHDFLRGCVGFAHNAEFDVGMLHHESYRLGISCDYTIFCSLKMARSLVKIERRNLDALAAHYGLTFESRHRSIGDILVTAGVLWRMIDENPELQTIADFSSYREPMLG</sequence>
<dbReference type="InterPro" id="IPR006054">
    <property type="entry name" value="DnaQ"/>
</dbReference>
<dbReference type="InterPro" id="IPR013520">
    <property type="entry name" value="Ribonucl_H"/>
</dbReference>
<dbReference type="GO" id="GO:0008408">
    <property type="term" value="F:3'-5' exonuclease activity"/>
    <property type="evidence" value="ECO:0007669"/>
    <property type="project" value="TreeGrafter"/>
</dbReference>
<dbReference type="InterPro" id="IPR012337">
    <property type="entry name" value="RNaseH-like_sf"/>
</dbReference>
<feature type="domain" description="Exonuclease" evidence="3">
    <location>
        <begin position="46"/>
        <end position="210"/>
    </location>
</feature>
<protein>
    <recommendedName>
        <fullName evidence="3">Exonuclease domain-containing protein</fullName>
    </recommendedName>
</protein>
<dbReference type="AlphaFoldDB" id="A0A4P2VM53"/>
<dbReference type="EMBL" id="AP019368">
    <property type="protein sequence ID" value="BBH52920.1"/>
    <property type="molecule type" value="Genomic_DNA"/>
</dbReference>
<dbReference type="PANTHER" id="PTHR30231">
    <property type="entry name" value="DNA POLYMERASE III SUBUNIT EPSILON"/>
    <property type="match status" value="1"/>
</dbReference>